<gene>
    <name evidence="17" type="ORF">PCASD_22217</name>
</gene>
<feature type="compositionally biased region" description="Polar residues" evidence="15">
    <location>
        <begin position="771"/>
        <end position="788"/>
    </location>
</feature>
<keyword evidence="11" id="KW-0808">Transferase</keyword>
<keyword evidence="8" id="KW-0694">RNA-binding</keyword>
<keyword evidence="12" id="KW-0233">DNA recombination</keyword>
<evidence type="ECO:0000256" key="13">
    <source>
        <dbReference type="ARBA" id="ARBA00048173"/>
    </source>
</evidence>
<feature type="compositionally biased region" description="Low complexity" evidence="15">
    <location>
        <begin position="227"/>
        <end position="247"/>
    </location>
</feature>
<dbReference type="InterPro" id="IPR001584">
    <property type="entry name" value="Integrase_cat-core"/>
</dbReference>
<dbReference type="PANTHER" id="PTHR42648:SF11">
    <property type="entry name" value="TRANSPOSON TY4-P GAG-POL POLYPROTEIN"/>
    <property type="match status" value="1"/>
</dbReference>
<evidence type="ECO:0000256" key="8">
    <source>
        <dbReference type="ARBA" id="ARBA00022884"/>
    </source>
</evidence>
<comment type="catalytic activity">
    <reaction evidence="14">
        <text>DNA(n) + a 2'-deoxyribonucleoside 5'-triphosphate = DNA(n+1) + diphosphate</text>
        <dbReference type="Rhea" id="RHEA:22508"/>
        <dbReference type="Rhea" id="RHEA-COMP:17339"/>
        <dbReference type="Rhea" id="RHEA-COMP:17340"/>
        <dbReference type="ChEBI" id="CHEBI:33019"/>
        <dbReference type="ChEBI" id="CHEBI:61560"/>
        <dbReference type="ChEBI" id="CHEBI:173112"/>
        <dbReference type="EC" id="2.7.7.7"/>
    </reaction>
</comment>
<dbReference type="GO" id="GO:0005634">
    <property type="term" value="C:nucleus"/>
    <property type="evidence" value="ECO:0007669"/>
    <property type="project" value="UniProtKB-ARBA"/>
</dbReference>
<evidence type="ECO:0000256" key="6">
    <source>
        <dbReference type="ARBA" id="ARBA00022801"/>
    </source>
</evidence>
<dbReference type="GO" id="GO:0046872">
    <property type="term" value="F:metal ion binding"/>
    <property type="evidence" value="ECO:0007669"/>
    <property type="project" value="UniProtKB-KW"/>
</dbReference>
<evidence type="ECO:0000256" key="14">
    <source>
        <dbReference type="ARBA" id="ARBA00049244"/>
    </source>
</evidence>
<proteinExistence type="predicted"/>
<keyword evidence="3" id="KW-0540">Nuclease</keyword>
<dbReference type="Gene3D" id="3.30.420.10">
    <property type="entry name" value="Ribonuclease H-like superfamily/Ribonuclease H"/>
    <property type="match status" value="1"/>
</dbReference>
<dbReference type="GO" id="GO:0003723">
    <property type="term" value="F:RNA binding"/>
    <property type="evidence" value="ECO:0007669"/>
    <property type="project" value="UniProtKB-KW"/>
</dbReference>
<feature type="compositionally biased region" description="Pro residues" evidence="15">
    <location>
        <begin position="790"/>
        <end position="799"/>
    </location>
</feature>
<keyword evidence="9" id="KW-0229">DNA integration</keyword>
<feature type="compositionally biased region" description="Polar residues" evidence="15">
    <location>
        <begin position="250"/>
        <end position="270"/>
    </location>
</feature>
<keyword evidence="10" id="KW-0695">RNA-directed DNA polymerase</keyword>
<reference evidence="17 18" key="1">
    <citation type="submission" date="2017-11" db="EMBL/GenBank/DDBJ databases">
        <title>De novo assembly and phasing of dikaryotic genomes from two isolates of Puccinia coronata f. sp. avenae, the causal agent of oat crown rust.</title>
        <authorList>
            <person name="Miller M.E."/>
            <person name="Zhang Y."/>
            <person name="Omidvar V."/>
            <person name="Sperschneider J."/>
            <person name="Schwessinger B."/>
            <person name="Raley C."/>
            <person name="Palmer J.M."/>
            <person name="Garnica D."/>
            <person name="Upadhyaya N."/>
            <person name="Rathjen J."/>
            <person name="Taylor J.M."/>
            <person name="Park R.F."/>
            <person name="Dodds P.N."/>
            <person name="Hirsch C.D."/>
            <person name="Kianian S.F."/>
            <person name="Figueroa M."/>
        </authorList>
    </citation>
    <scope>NUCLEOTIDE SEQUENCE [LARGE SCALE GENOMIC DNA]</scope>
    <source>
        <strain evidence="17">12SD80</strain>
    </source>
</reference>
<feature type="compositionally biased region" description="Polar residues" evidence="15">
    <location>
        <begin position="747"/>
        <end position="758"/>
    </location>
</feature>
<evidence type="ECO:0000256" key="1">
    <source>
        <dbReference type="ARBA" id="ARBA00022578"/>
    </source>
</evidence>
<feature type="region of interest" description="Disordered" evidence="15">
    <location>
        <begin position="221"/>
        <end position="270"/>
    </location>
</feature>
<evidence type="ECO:0000256" key="15">
    <source>
        <dbReference type="SAM" id="MobiDB-lite"/>
    </source>
</evidence>
<evidence type="ECO:0000256" key="3">
    <source>
        <dbReference type="ARBA" id="ARBA00022722"/>
    </source>
</evidence>
<evidence type="ECO:0000256" key="11">
    <source>
        <dbReference type="ARBA" id="ARBA00022932"/>
    </source>
</evidence>
<dbReference type="PROSITE" id="PS50994">
    <property type="entry name" value="INTEGRASE"/>
    <property type="match status" value="1"/>
</dbReference>
<dbReference type="GO" id="GO:0015074">
    <property type="term" value="P:DNA integration"/>
    <property type="evidence" value="ECO:0007669"/>
    <property type="project" value="UniProtKB-KW"/>
</dbReference>
<dbReference type="InterPro" id="IPR039537">
    <property type="entry name" value="Retrotran_Ty1/copia-like"/>
</dbReference>
<evidence type="ECO:0000256" key="4">
    <source>
        <dbReference type="ARBA" id="ARBA00022723"/>
    </source>
</evidence>
<keyword evidence="7" id="KW-0460">Magnesium</keyword>
<comment type="caution">
    <text evidence="17">The sequence shown here is derived from an EMBL/GenBank/DDBJ whole genome shotgun (WGS) entry which is preliminary data.</text>
</comment>
<keyword evidence="1" id="KW-0815">Transposition</keyword>
<keyword evidence="6" id="KW-0378">Hydrolase</keyword>
<feature type="region of interest" description="Disordered" evidence="15">
    <location>
        <begin position="736"/>
        <end position="799"/>
    </location>
</feature>
<dbReference type="EMBL" id="PGCI01000684">
    <property type="protein sequence ID" value="PLW21527.1"/>
    <property type="molecule type" value="Genomic_DNA"/>
</dbReference>
<protein>
    <recommendedName>
        <fullName evidence="16">Integrase catalytic domain-containing protein</fullName>
    </recommendedName>
</protein>
<dbReference type="GO" id="GO:0003964">
    <property type="term" value="F:RNA-directed DNA polymerase activity"/>
    <property type="evidence" value="ECO:0007669"/>
    <property type="project" value="UniProtKB-KW"/>
</dbReference>
<dbReference type="GO" id="GO:0003887">
    <property type="term" value="F:DNA-directed DNA polymerase activity"/>
    <property type="evidence" value="ECO:0007669"/>
    <property type="project" value="UniProtKB-KW"/>
</dbReference>
<dbReference type="PANTHER" id="PTHR42648">
    <property type="entry name" value="TRANSPOSASE, PUTATIVE-RELATED"/>
    <property type="match status" value="1"/>
</dbReference>
<evidence type="ECO:0000259" key="16">
    <source>
        <dbReference type="PROSITE" id="PS50994"/>
    </source>
</evidence>
<organism evidence="17 18">
    <name type="scientific">Puccinia coronata f. sp. avenae</name>
    <dbReference type="NCBI Taxonomy" id="200324"/>
    <lineage>
        <taxon>Eukaryota</taxon>
        <taxon>Fungi</taxon>
        <taxon>Dikarya</taxon>
        <taxon>Basidiomycota</taxon>
        <taxon>Pucciniomycotina</taxon>
        <taxon>Pucciniomycetes</taxon>
        <taxon>Pucciniales</taxon>
        <taxon>Pucciniaceae</taxon>
        <taxon>Puccinia</taxon>
    </lineage>
</organism>
<comment type="catalytic activity">
    <reaction evidence="13">
        <text>DNA(n) + a 2'-deoxyribonucleoside 5'-triphosphate = DNA(n+1) + diphosphate</text>
        <dbReference type="Rhea" id="RHEA:22508"/>
        <dbReference type="Rhea" id="RHEA-COMP:17339"/>
        <dbReference type="Rhea" id="RHEA-COMP:17340"/>
        <dbReference type="ChEBI" id="CHEBI:33019"/>
        <dbReference type="ChEBI" id="CHEBI:61560"/>
        <dbReference type="ChEBI" id="CHEBI:173112"/>
        <dbReference type="EC" id="2.7.7.49"/>
    </reaction>
</comment>
<sequence length="799" mass="89043">MGKSSGSSDDDRGRVRSTFEKLNRHNWATWRNRFQDIVTTKGYERLMNPEWVKVNKDTAEYRQMSAWTMTKLYGAVKEELHPVLTAYHGDIYGAFTALSTACGEKSVIRLCDKLFTLINSTYNPGSSLADHVTTFRRHYSALEISIKSNPNVMSISTGLAAAFLLQSLNQDDSMTSLVQTLYNMKPLTFNKVYDRLLIEATQQTSVKTECVYFASQNRKFGKQSADRSTGSPSSRGIGSSRGNYRGGNFTRGNFQGVTPTRPAPNSSNDLSDQVERLFKAQMKKYMGNQANFINPEVADAIHDSDQEYDDDPDDSGFMVLDKVNSHGIPTASDSTTLILDSAASKSTLCDLKLLLDPKPVVKAVNTYSGSIRITHVGKFNLGGVLIYPVFYAPNGPRNLISMSQLEDHGLRSVVKNRLILIRLGEKVVYRFPQVGSLYQGAAPRPSINYAMNVSEPDPSLDYHILLGHPSDEYLQQFLKLYNITPVEKNQLAKHCEICKQCKLKRAPHSNPLPTTNPPSKTLHIDVLQITPPSKSSMKYVLVIIDDYSRFNHIYLMQRKSDSKGKILSYVNEILNKTGIRIEAGLVNSPQTNGLAEQFNQTLLVKIRCLLAQSSVPINYWDKTARYASTLINILPSKALSWSSPVNVLAELNMCIEPIRDVNKLVPFGLKVYVSQRPPSKISVPSRPLICLGYKDHSDALRFFDSTQRHIVISQDYTPSKISFLYNSSASLFKPPDTLPKAIRPPSDSVTFSIPSPSLSLARVPTPKTRSRTPPGTPGQQMESPSRTPLDTPPPLRQAP</sequence>
<evidence type="ECO:0000256" key="9">
    <source>
        <dbReference type="ARBA" id="ARBA00022908"/>
    </source>
</evidence>
<dbReference type="GO" id="GO:0004519">
    <property type="term" value="F:endonuclease activity"/>
    <property type="evidence" value="ECO:0007669"/>
    <property type="project" value="UniProtKB-KW"/>
</dbReference>
<dbReference type="GO" id="GO:0006310">
    <property type="term" value="P:DNA recombination"/>
    <property type="evidence" value="ECO:0007669"/>
    <property type="project" value="UniProtKB-KW"/>
</dbReference>
<feature type="domain" description="Integrase catalytic" evidence="16">
    <location>
        <begin position="532"/>
        <end position="652"/>
    </location>
</feature>
<dbReference type="GO" id="GO:0016787">
    <property type="term" value="F:hydrolase activity"/>
    <property type="evidence" value="ECO:0007669"/>
    <property type="project" value="UniProtKB-KW"/>
</dbReference>
<dbReference type="InterPro" id="IPR012337">
    <property type="entry name" value="RNaseH-like_sf"/>
</dbReference>
<evidence type="ECO:0000256" key="2">
    <source>
        <dbReference type="ARBA" id="ARBA00022695"/>
    </source>
</evidence>
<dbReference type="InterPro" id="IPR036397">
    <property type="entry name" value="RNaseH_sf"/>
</dbReference>
<dbReference type="GO" id="GO:0032196">
    <property type="term" value="P:transposition"/>
    <property type="evidence" value="ECO:0007669"/>
    <property type="project" value="UniProtKB-KW"/>
</dbReference>
<keyword evidence="11" id="KW-0239">DNA-directed DNA polymerase</keyword>
<accession>A0A2N5T7Q9</accession>
<evidence type="ECO:0000256" key="7">
    <source>
        <dbReference type="ARBA" id="ARBA00022842"/>
    </source>
</evidence>
<evidence type="ECO:0000313" key="18">
    <source>
        <dbReference type="Proteomes" id="UP000235392"/>
    </source>
</evidence>
<name>A0A2N5T7Q9_9BASI</name>
<evidence type="ECO:0000256" key="5">
    <source>
        <dbReference type="ARBA" id="ARBA00022759"/>
    </source>
</evidence>
<keyword evidence="5" id="KW-0255">Endonuclease</keyword>
<dbReference type="AlphaFoldDB" id="A0A2N5T7Q9"/>
<keyword evidence="4" id="KW-0479">Metal-binding</keyword>
<dbReference type="Proteomes" id="UP000235392">
    <property type="component" value="Unassembled WGS sequence"/>
</dbReference>
<dbReference type="SUPFAM" id="SSF53098">
    <property type="entry name" value="Ribonuclease H-like"/>
    <property type="match status" value="1"/>
</dbReference>
<keyword evidence="2" id="KW-0548">Nucleotidyltransferase</keyword>
<evidence type="ECO:0000256" key="12">
    <source>
        <dbReference type="ARBA" id="ARBA00023172"/>
    </source>
</evidence>
<evidence type="ECO:0000256" key="10">
    <source>
        <dbReference type="ARBA" id="ARBA00022918"/>
    </source>
</evidence>
<evidence type="ECO:0000313" key="17">
    <source>
        <dbReference type="EMBL" id="PLW21527.1"/>
    </source>
</evidence>